<dbReference type="AlphaFoldDB" id="A2WV57"/>
<dbReference type="OMA" id="WMAKVID"/>
<feature type="domain" description="Protein kinase" evidence="1">
    <location>
        <begin position="176"/>
        <end position="458"/>
    </location>
</feature>
<accession>A2WV57</accession>
<feature type="domain" description="Protein kinase" evidence="1">
    <location>
        <begin position="483"/>
        <end position="767"/>
    </location>
</feature>
<dbReference type="Pfam" id="PF00069">
    <property type="entry name" value="Pkinase"/>
    <property type="match status" value="1"/>
</dbReference>
<evidence type="ECO:0000313" key="3">
    <source>
        <dbReference type="Proteomes" id="UP000007015"/>
    </source>
</evidence>
<feature type="domain" description="Protein kinase" evidence="1">
    <location>
        <begin position="1"/>
        <end position="122"/>
    </location>
</feature>
<reference evidence="2 3" key="1">
    <citation type="journal article" date="2005" name="PLoS Biol.">
        <title>The genomes of Oryza sativa: a history of duplications.</title>
        <authorList>
            <person name="Yu J."/>
            <person name="Wang J."/>
            <person name="Lin W."/>
            <person name="Li S."/>
            <person name="Li H."/>
            <person name="Zhou J."/>
            <person name="Ni P."/>
            <person name="Dong W."/>
            <person name="Hu S."/>
            <person name="Zeng C."/>
            <person name="Zhang J."/>
            <person name="Zhang Y."/>
            <person name="Li R."/>
            <person name="Xu Z."/>
            <person name="Li S."/>
            <person name="Li X."/>
            <person name="Zheng H."/>
            <person name="Cong L."/>
            <person name="Lin L."/>
            <person name="Yin J."/>
            <person name="Geng J."/>
            <person name="Li G."/>
            <person name="Shi J."/>
            <person name="Liu J."/>
            <person name="Lv H."/>
            <person name="Li J."/>
            <person name="Wang J."/>
            <person name="Deng Y."/>
            <person name="Ran L."/>
            <person name="Shi X."/>
            <person name="Wang X."/>
            <person name="Wu Q."/>
            <person name="Li C."/>
            <person name="Ren X."/>
            <person name="Wang J."/>
            <person name="Wang X."/>
            <person name="Li D."/>
            <person name="Liu D."/>
            <person name="Zhang X."/>
            <person name="Ji Z."/>
            <person name="Zhao W."/>
            <person name="Sun Y."/>
            <person name="Zhang Z."/>
            <person name="Bao J."/>
            <person name="Han Y."/>
            <person name="Dong L."/>
            <person name="Ji J."/>
            <person name="Chen P."/>
            <person name="Wu S."/>
            <person name="Liu J."/>
            <person name="Xiao Y."/>
            <person name="Bu D."/>
            <person name="Tan J."/>
            <person name="Yang L."/>
            <person name="Ye C."/>
            <person name="Zhang J."/>
            <person name="Xu J."/>
            <person name="Zhou Y."/>
            <person name="Yu Y."/>
            <person name="Zhang B."/>
            <person name="Zhuang S."/>
            <person name="Wei H."/>
            <person name="Liu B."/>
            <person name="Lei M."/>
            <person name="Yu H."/>
            <person name="Li Y."/>
            <person name="Xu H."/>
            <person name="Wei S."/>
            <person name="He X."/>
            <person name="Fang L."/>
            <person name="Zhang Z."/>
            <person name="Zhang Y."/>
            <person name="Huang X."/>
            <person name="Su Z."/>
            <person name="Tong W."/>
            <person name="Li J."/>
            <person name="Tong Z."/>
            <person name="Li S."/>
            <person name="Ye J."/>
            <person name="Wang L."/>
            <person name="Fang L."/>
            <person name="Lei T."/>
            <person name="Chen C."/>
            <person name="Chen H."/>
            <person name="Xu Z."/>
            <person name="Li H."/>
            <person name="Huang H."/>
            <person name="Zhang F."/>
            <person name="Xu H."/>
            <person name="Li N."/>
            <person name="Zhao C."/>
            <person name="Li S."/>
            <person name="Dong L."/>
            <person name="Huang Y."/>
            <person name="Li L."/>
            <person name="Xi Y."/>
            <person name="Qi Q."/>
            <person name="Li W."/>
            <person name="Zhang B."/>
            <person name="Hu W."/>
            <person name="Zhang Y."/>
            <person name="Tian X."/>
            <person name="Jiao Y."/>
            <person name="Liang X."/>
            <person name="Jin J."/>
            <person name="Gao L."/>
            <person name="Zheng W."/>
            <person name="Hao B."/>
            <person name="Liu S."/>
            <person name="Wang W."/>
            <person name="Yuan L."/>
            <person name="Cao M."/>
            <person name="McDermott J."/>
            <person name="Samudrala R."/>
            <person name="Wang J."/>
            <person name="Wong G.K."/>
            <person name="Yang H."/>
        </authorList>
    </citation>
    <scope>NUCLEOTIDE SEQUENCE [LARGE SCALE GENOMIC DNA]</scope>
    <source>
        <strain evidence="3">cv. 93-11</strain>
    </source>
</reference>
<dbReference type="HOGENOM" id="CLU_000288_137_0_1"/>
<name>A2WV57_ORYSI</name>
<dbReference type="Pfam" id="PF07714">
    <property type="entry name" value="PK_Tyr_Ser-Thr"/>
    <property type="match status" value="2"/>
</dbReference>
<gene>
    <name evidence="2" type="ORF">OsI_03770</name>
</gene>
<evidence type="ECO:0000259" key="1">
    <source>
        <dbReference type="PROSITE" id="PS50011"/>
    </source>
</evidence>
<evidence type="ECO:0000313" key="2">
    <source>
        <dbReference type="EMBL" id="EAY75853.1"/>
    </source>
</evidence>
<dbReference type="EMBL" id="CM000126">
    <property type="protein sequence ID" value="EAY75853.1"/>
    <property type="molecule type" value="Genomic_DNA"/>
</dbReference>
<dbReference type="STRING" id="39946.A2WV57"/>
<dbReference type="SUPFAM" id="SSF56112">
    <property type="entry name" value="Protein kinase-like (PK-like)"/>
    <property type="match status" value="3"/>
</dbReference>
<dbReference type="GO" id="GO:0005524">
    <property type="term" value="F:ATP binding"/>
    <property type="evidence" value="ECO:0007669"/>
    <property type="project" value="InterPro"/>
</dbReference>
<dbReference type="InterPro" id="IPR000719">
    <property type="entry name" value="Prot_kinase_dom"/>
</dbReference>
<proteinExistence type="predicted"/>
<organism evidence="2 3">
    <name type="scientific">Oryza sativa subsp. indica</name>
    <name type="common">Rice</name>
    <dbReference type="NCBI Taxonomy" id="39946"/>
    <lineage>
        <taxon>Eukaryota</taxon>
        <taxon>Viridiplantae</taxon>
        <taxon>Streptophyta</taxon>
        <taxon>Embryophyta</taxon>
        <taxon>Tracheophyta</taxon>
        <taxon>Spermatophyta</taxon>
        <taxon>Magnoliopsida</taxon>
        <taxon>Liliopsida</taxon>
        <taxon>Poales</taxon>
        <taxon>Poaceae</taxon>
        <taxon>BOP clade</taxon>
        <taxon>Oryzoideae</taxon>
        <taxon>Oryzeae</taxon>
        <taxon>Oryzinae</taxon>
        <taxon>Oryza</taxon>
        <taxon>Oryza sativa</taxon>
    </lineage>
</organism>
<dbReference type="PANTHER" id="PTHR48007">
    <property type="entry name" value="LEUCINE-RICH REPEAT RECEPTOR-LIKE PROTEIN KINASE PXC1"/>
    <property type="match status" value="1"/>
</dbReference>
<dbReference type="Gene3D" id="3.30.200.20">
    <property type="entry name" value="Phosphorylase Kinase, domain 1"/>
    <property type="match status" value="1"/>
</dbReference>
<dbReference type="PANTHER" id="PTHR48007:SF4">
    <property type="entry name" value="LEUCINE-RICH REPEAT RECEPTOR-LIKE PROTEIN KINASE PXC1"/>
    <property type="match status" value="1"/>
</dbReference>
<dbReference type="GO" id="GO:0004672">
    <property type="term" value="F:protein kinase activity"/>
    <property type="evidence" value="ECO:0007669"/>
    <property type="project" value="InterPro"/>
</dbReference>
<dbReference type="Gene3D" id="1.10.510.10">
    <property type="entry name" value="Transferase(Phosphotransferase) domain 1"/>
    <property type="match status" value="3"/>
</dbReference>
<dbReference type="PROSITE" id="PS50011">
    <property type="entry name" value="PROTEIN_KINASE_DOM"/>
    <property type="match status" value="3"/>
</dbReference>
<dbReference type="InterPro" id="IPR001245">
    <property type="entry name" value="Ser-Thr/Tyr_kinase_cat_dom"/>
</dbReference>
<keyword evidence="3" id="KW-1185">Reference proteome</keyword>
<dbReference type="Gramene" id="BGIOSGA004476-TA">
    <property type="protein sequence ID" value="BGIOSGA004476-PA"/>
    <property type="gene ID" value="BGIOSGA004476"/>
</dbReference>
<dbReference type="Proteomes" id="UP000007015">
    <property type="component" value="Chromosome 1"/>
</dbReference>
<protein>
    <recommendedName>
        <fullName evidence="1">Protein kinase domain-containing protein</fullName>
    </recommendedName>
</protein>
<dbReference type="InterPro" id="IPR046959">
    <property type="entry name" value="PRK1-6/SRF4-like"/>
</dbReference>
<dbReference type="InterPro" id="IPR011009">
    <property type="entry name" value="Kinase-like_dom_sf"/>
</dbReference>
<sequence>MDMTLYTKNIKGSIGYMDPLFAQDGRVTTKSDVYSFGVVLIELFTRKRVRSEDGKVNLVNTFTSSFSEGFRKVRDMFDREIADQRNMKILEGIGKLAGECLRLENHKRPEMKDIAERLRTLMKVLDQGEEKAPLFFWRMKYKPVAAAASKTIATTKLVRIGSTATTFQVELENLLQASVEVLGEGVLGTTYKAKLESGVTVVVKRLKSVEDLFTEEEFERRARAIGAVKNEFVVPLRWYYFSNEVLLVYEYMPMGSLATLLHGKWDDDSGQADQLDLKQRSTIALTAARSLAAIHSAGAEACHGNIKSSNVFLTDGGYEARLSEHGLMTLLASSSSSLPAVTVMSGYHAPEAADIRCVSQEADVYSFGVLLLELLTGKRPPNVAGMDLPLWVWYVPREQWMAKVIDAQLLTPQPSPQEETAMTQLVQLAMVCCAEKATDRPAIADVLQRIEDIRLPLVRSSSIPNIAAKDSDFATAVIDQLLRSPSTMLGIGTFGITTKNELDERRLVVKTRVGVNLSNTEFRKHITVIMSVKNEHVLPLLLYYYFADDKKVVLLYNYMPMSSLAQWLHGQGGFDGMAPPMHLHWERRLAIALSVARGVASIHSGGPWSYHGNIKSSNVLLTCDLDEAAPAAVLSEHGLAALAGPSSLKRMVSSGYLAPEVTAAASGLSQEADIYSFGVLLIELLTGRDPRTAMELPLWLYSVPPESWLHEALDPELVADEQQQDAVAQGLSQLLQLAMDCCTCLELRPAMRMVVRRIEETLAHAQTEL</sequence>